<dbReference type="EMBL" id="CP106793">
    <property type="protein sequence ID" value="UXY18178.1"/>
    <property type="molecule type" value="Genomic_DNA"/>
</dbReference>
<feature type="transmembrane region" description="Helical" evidence="1">
    <location>
        <begin position="6"/>
        <end position="28"/>
    </location>
</feature>
<sequence length="163" mass="17501">MTGHAMAGPAWTMAVTGLSVSALVPGVIRATRRHPVWWRLSLPAGAALPFFLVLHAAVTLAHTGAARPPGPMAWWEAAVVVAAVWFWLPVVGTRHRLTDPGRCLYLYLSMPLLDLPAVGLIAAGEDAAGLSMVVSMLPVGLAALTVTWRWIHAEETRELRRTG</sequence>
<keyword evidence="1" id="KW-0812">Transmembrane</keyword>
<feature type="transmembrane region" description="Helical" evidence="1">
    <location>
        <begin position="129"/>
        <end position="151"/>
    </location>
</feature>
<evidence type="ECO:0000256" key="1">
    <source>
        <dbReference type="SAM" id="Phobius"/>
    </source>
</evidence>
<organism evidence="2 3">
    <name type="scientific">Streptomyces cynarae</name>
    <dbReference type="NCBI Taxonomy" id="2981134"/>
    <lineage>
        <taxon>Bacteria</taxon>
        <taxon>Bacillati</taxon>
        <taxon>Actinomycetota</taxon>
        <taxon>Actinomycetes</taxon>
        <taxon>Kitasatosporales</taxon>
        <taxon>Streptomycetaceae</taxon>
        <taxon>Streptomyces</taxon>
    </lineage>
</organism>
<dbReference type="RefSeq" id="WP_263228414.1">
    <property type="nucleotide sequence ID" value="NZ_CP106793.1"/>
</dbReference>
<feature type="transmembrane region" description="Helical" evidence="1">
    <location>
        <begin position="40"/>
        <end position="61"/>
    </location>
</feature>
<keyword evidence="1" id="KW-1133">Transmembrane helix</keyword>
<evidence type="ECO:0008006" key="4">
    <source>
        <dbReference type="Google" id="ProtNLM"/>
    </source>
</evidence>
<proteinExistence type="predicted"/>
<feature type="transmembrane region" description="Helical" evidence="1">
    <location>
        <begin position="104"/>
        <end position="123"/>
    </location>
</feature>
<gene>
    <name evidence="2" type="ORF">N8I84_05135</name>
</gene>
<dbReference type="Proteomes" id="UP001061298">
    <property type="component" value="Chromosome"/>
</dbReference>
<keyword evidence="3" id="KW-1185">Reference proteome</keyword>
<keyword evidence="1" id="KW-0472">Membrane</keyword>
<protein>
    <recommendedName>
        <fullName evidence="4">Integral membrane protein</fullName>
    </recommendedName>
</protein>
<accession>A0ABY6E285</accession>
<evidence type="ECO:0000313" key="2">
    <source>
        <dbReference type="EMBL" id="UXY18178.1"/>
    </source>
</evidence>
<feature type="transmembrane region" description="Helical" evidence="1">
    <location>
        <begin position="73"/>
        <end position="92"/>
    </location>
</feature>
<evidence type="ECO:0000313" key="3">
    <source>
        <dbReference type="Proteomes" id="UP001061298"/>
    </source>
</evidence>
<reference evidence="2" key="1">
    <citation type="submission" date="2022-10" db="EMBL/GenBank/DDBJ databases">
        <authorList>
            <person name="Mo P."/>
        </authorList>
    </citation>
    <scope>NUCLEOTIDE SEQUENCE</scope>
    <source>
        <strain evidence="2">HUAS 13-4</strain>
    </source>
</reference>
<name>A0ABY6E285_9ACTN</name>